<accession>A0A8T2U449</accession>
<dbReference type="InterPro" id="IPR000157">
    <property type="entry name" value="TIR_dom"/>
</dbReference>
<evidence type="ECO:0000256" key="1">
    <source>
        <dbReference type="ARBA" id="ARBA00023027"/>
    </source>
</evidence>
<evidence type="ECO:0000259" key="2">
    <source>
        <dbReference type="PROSITE" id="PS50104"/>
    </source>
</evidence>
<feature type="domain" description="TIR" evidence="2">
    <location>
        <begin position="180"/>
        <end position="332"/>
    </location>
</feature>
<dbReference type="Pfam" id="PF01582">
    <property type="entry name" value="TIR"/>
    <property type="match status" value="2"/>
</dbReference>
<proteinExistence type="predicted"/>
<dbReference type="PANTHER" id="PTHR32009:SF134">
    <property type="entry name" value="TMV RESISTANCE PROTEIN N"/>
    <property type="match status" value="1"/>
</dbReference>
<reference evidence="3" key="1">
    <citation type="submission" date="2021-08" db="EMBL/GenBank/DDBJ databases">
        <title>WGS assembly of Ceratopteris richardii.</title>
        <authorList>
            <person name="Marchant D.B."/>
            <person name="Chen G."/>
            <person name="Jenkins J."/>
            <person name="Shu S."/>
            <person name="Leebens-Mack J."/>
            <person name="Grimwood J."/>
            <person name="Schmutz J."/>
            <person name="Soltis P."/>
            <person name="Soltis D."/>
            <person name="Chen Z.-H."/>
        </authorList>
    </citation>
    <scope>NUCLEOTIDE SEQUENCE</scope>
    <source>
        <strain evidence="3">Whitten #5841</strain>
        <tissue evidence="3">Leaf</tissue>
    </source>
</reference>
<evidence type="ECO:0000313" key="4">
    <source>
        <dbReference type="Proteomes" id="UP000825935"/>
    </source>
</evidence>
<dbReference type="AlphaFoldDB" id="A0A8T2U449"/>
<dbReference type="Proteomes" id="UP000825935">
    <property type="component" value="Chromosome 10"/>
</dbReference>
<name>A0A8T2U449_CERRI</name>
<dbReference type="InterPro" id="IPR035897">
    <property type="entry name" value="Toll_tir_struct_dom_sf"/>
</dbReference>
<keyword evidence="1" id="KW-0520">NAD</keyword>
<feature type="domain" description="TIR" evidence="2">
    <location>
        <begin position="3"/>
        <end position="139"/>
    </location>
</feature>
<dbReference type="SUPFAM" id="SSF52200">
    <property type="entry name" value="Toll/Interleukin receptor TIR domain"/>
    <property type="match status" value="2"/>
</dbReference>
<comment type="caution">
    <text evidence="3">The sequence shown here is derived from an EMBL/GenBank/DDBJ whole genome shotgun (WGS) entry which is preliminary data.</text>
</comment>
<dbReference type="PROSITE" id="PS50104">
    <property type="entry name" value="TIR"/>
    <property type="match status" value="2"/>
</dbReference>
<dbReference type="SMART" id="SM00255">
    <property type="entry name" value="TIR"/>
    <property type="match status" value="2"/>
</dbReference>
<keyword evidence="4" id="KW-1185">Reference proteome</keyword>
<gene>
    <name evidence="3" type="ORF">KP509_10G085500</name>
</gene>
<protein>
    <recommendedName>
        <fullName evidence="2">TIR domain-containing protein</fullName>
    </recommendedName>
</protein>
<dbReference type="OrthoDB" id="6160824at2759"/>
<dbReference type="PANTHER" id="PTHR32009">
    <property type="entry name" value="TMV RESISTANCE PROTEIN N-LIKE"/>
    <property type="match status" value="1"/>
</dbReference>
<dbReference type="GO" id="GO:0007165">
    <property type="term" value="P:signal transduction"/>
    <property type="evidence" value="ECO:0007669"/>
    <property type="project" value="InterPro"/>
</dbReference>
<organism evidence="3 4">
    <name type="scientific">Ceratopteris richardii</name>
    <name type="common">Triangle waterfern</name>
    <dbReference type="NCBI Taxonomy" id="49495"/>
    <lineage>
        <taxon>Eukaryota</taxon>
        <taxon>Viridiplantae</taxon>
        <taxon>Streptophyta</taxon>
        <taxon>Embryophyta</taxon>
        <taxon>Tracheophyta</taxon>
        <taxon>Polypodiopsida</taxon>
        <taxon>Polypodiidae</taxon>
        <taxon>Polypodiales</taxon>
        <taxon>Pteridineae</taxon>
        <taxon>Pteridaceae</taxon>
        <taxon>Parkerioideae</taxon>
        <taxon>Ceratopteris</taxon>
    </lineage>
</organism>
<sequence length="332" mass="37579">MSPSYDVFLCHRGPDTKRNLVSVLSGMLSCKGITSFVDYEIPAGGVVNPAIEEAIKRSNVHIVIFSPKIEESPWCLDEVDQIMNIQSSPGTSNIPRKVIPIFCDVQRSEVLQRAVDSEYDLKHSTTEEIKRWAKAVKAFANSGSSNIAVKPLEAFIKKEARACSSLSNQDRSHQKRNPAQGYNVFICYVGEDTKRNMLSVLRGRLHSMGVTCFDNYEMNHEPEINPHIDEAIKKSKVYVIFLSKNFASSKRCLEEARLIMNMQCSSSTSSTTRTVIPIFYDVQPYEVRHQPENSEYHKCREIGSTVQEGESWSKSLCELSKIKGFEFRSENM</sequence>
<dbReference type="OMA" id="HERSGVH"/>
<dbReference type="Gene3D" id="3.40.50.10140">
    <property type="entry name" value="Toll/interleukin-1 receptor homology (TIR) domain"/>
    <property type="match status" value="2"/>
</dbReference>
<dbReference type="EMBL" id="CM035415">
    <property type="protein sequence ID" value="KAH7428294.1"/>
    <property type="molecule type" value="Genomic_DNA"/>
</dbReference>
<dbReference type="GO" id="GO:0061809">
    <property type="term" value="F:NAD+ nucleosidase activity, cyclic ADP-ribose generating"/>
    <property type="evidence" value="ECO:0007669"/>
    <property type="project" value="UniProtKB-EC"/>
</dbReference>
<evidence type="ECO:0000313" key="3">
    <source>
        <dbReference type="EMBL" id="KAH7428294.1"/>
    </source>
</evidence>